<sequence length="92" mass="10202">MPAQCRMKTCIATKQRLPEHELLRVVADHGNPSIILADPARVLPGRGAWITATLAALEQAEKRHAFARALKVSAPVDTGHVRKYLTDRKTEH</sequence>
<dbReference type="InterPro" id="IPR035931">
    <property type="entry name" value="YlxR-like_sf"/>
</dbReference>
<keyword evidence="3" id="KW-1185">Reference proteome</keyword>
<name>A0A0F6TDA1_9CORY</name>
<dbReference type="HOGENOM" id="CLU_147970_0_1_11"/>
<reference evidence="2 3" key="1">
    <citation type="journal article" date="2015" name="Genome Announc.">
        <title>Complete Genome Sequence of Corynebacterium kutscheri DSM 20755, a Corynebacterial Type Strain with Remarkably Low G+C Content of Chromosomal DNA.</title>
        <authorList>
            <person name="Ruckert C."/>
            <person name="Albersmeier A."/>
            <person name="Winkler A."/>
            <person name="Tauch A."/>
        </authorList>
    </citation>
    <scope>NUCLEOTIDE SEQUENCE [LARGE SCALE GENOMIC DNA]</scope>
    <source>
        <strain evidence="2 3">DSM 20755</strain>
    </source>
</reference>
<dbReference type="Pfam" id="PF04296">
    <property type="entry name" value="YlxR"/>
    <property type="match status" value="1"/>
</dbReference>
<dbReference type="KEGG" id="cku:UL82_06395"/>
<evidence type="ECO:0000259" key="1">
    <source>
        <dbReference type="Pfam" id="PF04296"/>
    </source>
</evidence>
<dbReference type="InterPro" id="IPR037465">
    <property type="entry name" value="YlxR"/>
</dbReference>
<feature type="domain" description="YlxR" evidence="1">
    <location>
        <begin position="9"/>
        <end position="75"/>
    </location>
</feature>
<dbReference type="PANTHER" id="PTHR34215:SF1">
    <property type="entry name" value="YLXR DOMAIN-CONTAINING PROTEIN"/>
    <property type="match status" value="1"/>
</dbReference>
<dbReference type="STRING" id="35755.UL82_06395"/>
<dbReference type="OrthoDB" id="5244965at2"/>
<proteinExistence type="predicted"/>
<accession>A0A0F6TDA1</accession>
<dbReference type="SUPFAM" id="SSF64376">
    <property type="entry name" value="YlxR-like"/>
    <property type="match status" value="1"/>
</dbReference>
<dbReference type="PANTHER" id="PTHR34215">
    <property type="entry name" value="BLL0784 PROTEIN"/>
    <property type="match status" value="1"/>
</dbReference>
<dbReference type="Proteomes" id="UP000033457">
    <property type="component" value="Chromosome"/>
</dbReference>
<gene>
    <name evidence="2" type="ORF">UL82_06395</name>
</gene>
<organism evidence="2 3">
    <name type="scientific">Corynebacterium kutscheri</name>
    <dbReference type="NCBI Taxonomy" id="35755"/>
    <lineage>
        <taxon>Bacteria</taxon>
        <taxon>Bacillati</taxon>
        <taxon>Actinomycetota</taxon>
        <taxon>Actinomycetes</taxon>
        <taxon>Mycobacteriales</taxon>
        <taxon>Corynebacteriaceae</taxon>
        <taxon>Corynebacterium</taxon>
    </lineage>
</organism>
<dbReference type="RefSeq" id="WP_046439731.1">
    <property type="nucleotide sequence ID" value="NZ_CP011312.1"/>
</dbReference>
<protein>
    <submittedName>
        <fullName evidence="2">Putative nucleic-acid-binding protein implicated in transcription termination</fullName>
    </submittedName>
</protein>
<dbReference type="InterPro" id="IPR007393">
    <property type="entry name" value="YlxR_dom"/>
</dbReference>
<evidence type="ECO:0000313" key="3">
    <source>
        <dbReference type="Proteomes" id="UP000033457"/>
    </source>
</evidence>
<dbReference type="Gene3D" id="3.30.1230.10">
    <property type="entry name" value="YlxR-like"/>
    <property type="match status" value="1"/>
</dbReference>
<dbReference type="AlphaFoldDB" id="A0A0F6TDA1"/>
<dbReference type="EMBL" id="CP011312">
    <property type="protein sequence ID" value="AKE41444.1"/>
    <property type="molecule type" value="Genomic_DNA"/>
</dbReference>
<evidence type="ECO:0000313" key="2">
    <source>
        <dbReference type="EMBL" id="AKE41444.1"/>
    </source>
</evidence>